<dbReference type="InterPro" id="IPR045229">
    <property type="entry name" value="TPP_enz"/>
</dbReference>
<dbReference type="PROSITE" id="PS00187">
    <property type="entry name" value="TPP_ENZYMES"/>
    <property type="match status" value="1"/>
</dbReference>
<keyword evidence="3 4" id="KW-0786">Thiamine pyrophosphate</keyword>
<reference evidence="9" key="1">
    <citation type="submission" date="2015-12" db="EMBL/GenBank/DDBJ databases">
        <authorList>
            <person name="Nair G.R."/>
            <person name="Kaur G."/>
            <person name="Mayilraj S."/>
        </authorList>
    </citation>
    <scope>NUCLEOTIDE SEQUENCE [LARGE SCALE GENOMIC DNA]</scope>
    <source>
        <strain evidence="9">CD08_4</strain>
    </source>
</reference>
<proteinExistence type="inferred from homology"/>
<dbReference type="OrthoDB" id="4494979at2"/>
<dbReference type="STRING" id="136273.GY22_00345"/>
<evidence type="ECO:0000256" key="2">
    <source>
        <dbReference type="ARBA" id="ARBA00007812"/>
    </source>
</evidence>
<dbReference type="SUPFAM" id="SSF52467">
    <property type="entry name" value="DHS-like NAD/FAD-binding domain"/>
    <property type="match status" value="1"/>
</dbReference>
<dbReference type="PANTHER" id="PTHR18968">
    <property type="entry name" value="THIAMINE PYROPHOSPHATE ENZYMES"/>
    <property type="match status" value="1"/>
</dbReference>
<evidence type="ECO:0000259" key="6">
    <source>
        <dbReference type="Pfam" id="PF02775"/>
    </source>
</evidence>
<dbReference type="eggNOG" id="COG0028">
    <property type="taxonomic scope" value="Bacteria"/>
</dbReference>
<dbReference type="InterPro" id="IPR012000">
    <property type="entry name" value="Thiamin_PyroP_enz_cen_dom"/>
</dbReference>
<comment type="cofactor">
    <cofactor evidence="1">
        <name>thiamine diphosphate</name>
        <dbReference type="ChEBI" id="CHEBI:58937"/>
    </cofactor>
</comment>
<dbReference type="GO" id="GO:0000287">
    <property type="term" value="F:magnesium ion binding"/>
    <property type="evidence" value="ECO:0007669"/>
    <property type="project" value="InterPro"/>
</dbReference>
<dbReference type="RefSeq" id="WP_058873155.1">
    <property type="nucleotide sequence ID" value="NZ_LQBK01000004.1"/>
</dbReference>
<dbReference type="InterPro" id="IPR011766">
    <property type="entry name" value="TPP_enzyme_TPP-bd"/>
</dbReference>
<evidence type="ECO:0000256" key="1">
    <source>
        <dbReference type="ARBA" id="ARBA00001964"/>
    </source>
</evidence>
<dbReference type="Gene3D" id="3.40.50.1220">
    <property type="entry name" value="TPP-binding domain"/>
    <property type="match status" value="1"/>
</dbReference>
<dbReference type="GO" id="GO:0030976">
    <property type="term" value="F:thiamine pyrophosphate binding"/>
    <property type="evidence" value="ECO:0007669"/>
    <property type="project" value="InterPro"/>
</dbReference>
<dbReference type="Gene3D" id="3.40.50.970">
    <property type="match status" value="2"/>
</dbReference>
<dbReference type="PANTHER" id="PTHR18968:SF13">
    <property type="entry name" value="ACETOLACTATE SYNTHASE CATALYTIC SUBUNIT, MITOCHONDRIAL"/>
    <property type="match status" value="1"/>
</dbReference>
<organism evidence="8 9">
    <name type="scientific">Kocuria rosea subsp. polaris</name>
    <dbReference type="NCBI Taxonomy" id="136273"/>
    <lineage>
        <taxon>Bacteria</taxon>
        <taxon>Bacillati</taxon>
        <taxon>Actinomycetota</taxon>
        <taxon>Actinomycetes</taxon>
        <taxon>Micrococcales</taxon>
        <taxon>Micrococcaceae</taxon>
        <taxon>Kocuria</taxon>
    </lineage>
</organism>
<dbReference type="Pfam" id="PF02776">
    <property type="entry name" value="TPP_enzyme_N"/>
    <property type="match status" value="1"/>
</dbReference>
<comment type="caution">
    <text evidence="8">The sequence shown here is derived from an EMBL/GenBank/DDBJ whole genome shotgun (WGS) entry which is preliminary data.</text>
</comment>
<evidence type="ECO:0000313" key="8">
    <source>
        <dbReference type="EMBL" id="KUG61739.1"/>
    </source>
</evidence>
<evidence type="ECO:0000259" key="7">
    <source>
        <dbReference type="Pfam" id="PF02776"/>
    </source>
</evidence>
<evidence type="ECO:0000259" key="5">
    <source>
        <dbReference type="Pfam" id="PF00205"/>
    </source>
</evidence>
<dbReference type="AlphaFoldDB" id="A0A0W8IPQ1"/>
<dbReference type="InterPro" id="IPR000399">
    <property type="entry name" value="TPP-bd_CS"/>
</dbReference>
<feature type="domain" description="Thiamine pyrophosphate enzyme N-terminal TPP-binding" evidence="7">
    <location>
        <begin position="6"/>
        <end position="106"/>
    </location>
</feature>
<dbReference type="GO" id="GO:0005948">
    <property type="term" value="C:acetolactate synthase complex"/>
    <property type="evidence" value="ECO:0007669"/>
    <property type="project" value="TreeGrafter"/>
</dbReference>
<evidence type="ECO:0000256" key="3">
    <source>
        <dbReference type="ARBA" id="ARBA00023052"/>
    </source>
</evidence>
<dbReference type="Pfam" id="PF02775">
    <property type="entry name" value="TPP_enzyme_C"/>
    <property type="match status" value="1"/>
</dbReference>
<protein>
    <submittedName>
        <fullName evidence="8">Acetolactate synthase</fullName>
    </submittedName>
</protein>
<dbReference type="SUPFAM" id="SSF52518">
    <property type="entry name" value="Thiamin diphosphate-binding fold (THDP-binding)"/>
    <property type="match status" value="2"/>
</dbReference>
<dbReference type="GO" id="GO:0003984">
    <property type="term" value="F:acetolactate synthase activity"/>
    <property type="evidence" value="ECO:0007669"/>
    <property type="project" value="TreeGrafter"/>
</dbReference>
<evidence type="ECO:0000256" key="4">
    <source>
        <dbReference type="RuleBase" id="RU362132"/>
    </source>
</evidence>
<gene>
    <name evidence="8" type="ORF">AVL61_02220</name>
</gene>
<feature type="domain" description="Thiamine pyrophosphate enzyme central" evidence="5">
    <location>
        <begin position="196"/>
        <end position="326"/>
    </location>
</feature>
<evidence type="ECO:0000313" key="9">
    <source>
        <dbReference type="Proteomes" id="UP000053512"/>
    </source>
</evidence>
<dbReference type="EMBL" id="LQBK01000004">
    <property type="protein sequence ID" value="KUG61739.1"/>
    <property type="molecule type" value="Genomic_DNA"/>
</dbReference>
<accession>A0A0W8IPQ1</accession>
<dbReference type="GO" id="GO:0009097">
    <property type="term" value="P:isoleucine biosynthetic process"/>
    <property type="evidence" value="ECO:0007669"/>
    <property type="project" value="TreeGrafter"/>
</dbReference>
<dbReference type="CDD" id="cd00568">
    <property type="entry name" value="TPP_enzymes"/>
    <property type="match status" value="1"/>
</dbReference>
<dbReference type="CDD" id="cd07035">
    <property type="entry name" value="TPP_PYR_POX_like"/>
    <property type="match status" value="1"/>
</dbReference>
<dbReference type="InterPro" id="IPR012001">
    <property type="entry name" value="Thiamin_PyroP_enz_TPP-bd_dom"/>
</dbReference>
<feature type="domain" description="Thiamine pyrophosphate enzyme TPP-binding" evidence="6">
    <location>
        <begin position="390"/>
        <end position="524"/>
    </location>
</feature>
<dbReference type="InterPro" id="IPR029061">
    <property type="entry name" value="THDP-binding"/>
</dbReference>
<name>A0A0W8IPQ1_KOCRO</name>
<dbReference type="Proteomes" id="UP000053512">
    <property type="component" value="Unassembled WGS sequence"/>
</dbReference>
<sequence length="527" mass="55994">MTARRTTARAVLETLRGYGVDTVFGIPGTHSLEFYRPLRELGIRAVTPRHEQGAAYGADGWSQVSGLPGVVITTSGPGLLNSLSGAATAYAESRPMILLSPGRPLGQDFRDIGSLHETKNPSAAVDAIVGRSRRVTSGSEAVTMVHDAFRDFAHSRPRPVHIEIPLDVLEAELDCTDRQLAPRPLGAPQPAPADDVRRAAQVLRGAERPVILAGGGSLAAGGRLLELAELLEAPVITTTNGKGAIPERHRLSLGADLRLSTAHEFLRSADALLVIGSKVGEAELWGGDITPRGPIVRVDIMRDQMLCNLDPDIELPGHSAAVVPQLLEAIGPIAPRPPRDLTEVFARLDDEGRRTAPELAALNETIMAVVPEDTIIGGDSSQVTYLGSTTFFRAQLPHSLLYMGTYATLGYGLPASIGAKLAAPHRPVLCLVGDGALMFSIQELMTAVELGVDLPIVCVDNGGYGEIRQNMADRDIDPLAVDLRQPDWPALAEAFGAVGFEATPEDLAEKVVEALAVKGPSLVHLRI</sequence>
<dbReference type="InterPro" id="IPR029035">
    <property type="entry name" value="DHS-like_NAD/FAD-binding_dom"/>
</dbReference>
<dbReference type="Pfam" id="PF00205">
    <property type="entry name" value="TPP_enzyme_M"/>
    <property type="match status" value="1"/>
</dbReference>
<dbReference type="GO" id="GO:0009099">
    <property type="term" value="P:L-valine biosynthetic process"/>
    <property type="evidence" value="ECO:0007669"/>
    <property type="project" value="TreeGrafter"/>
</dbReference>
<dbReference type="GO" id="GO:0050660">
    <property type="term" value="F:flavin adenine dinucleotide binding"/>
    <property type="evidence" value="ECO:0007669"/>
    <property type="project" value="TreeGrafter"/>
</dbReference>
<comment type="similarity">
    <text evidence="2 4">Belongs to the TPP enzyme family.</text>
</comment>